<keyword evidence="10 11" id="KW-0998">Cell outer membrane</keyword>
<comment type="caution">
    <text evidence="15">The sequence shown here is derived from an EMBL/GenBank/DDBJ whole genome shotgun (WGS) entry which is preliminary data.</text>
</comment>
<keyword evidence="6" id="KW-0732">Signal</keyword>
<dbReference type="InterPro" id="IPR012910">
    <property type="entry name" value="Plug_dom"/>
</dbReference>
<protein>
    <recommendedName>
        <fullName evidence="17">TonB-dependent receptor</fullName>
    </recommendedName>
</protein>
<keyword evidence="7 12" id="KW-0798">TonB box</keyword>
<feature type="domain" description="TonB-dependent receptor plug" evidence="14">
    <location>
        <begin position="47"/>
        <end position="143"/>
    </location>
</feature>
<feature type="domain" description="TonB-dependent receptor-like beta-barrel" evidence="13">
    <location>
        <begin position="246"/>
        <end position="675"/>
    </location>
</feature>
<dbReference type="EMBL" id="JFZV01000004">
    <property type="protein sequence ID" value="KDN15038.1"/>
    <property type="molecule type" value="Genomic_DNA"/>
</dbReference>
<dbReference type="RefSeq" id="WP_037406812.1">
    <property type="nucleotide sequence ID" value="NZ_JFZV01000004.1"/>
</dbReference>
<dbReference type="AlphaFoldDB" id="A0A066TSM9"/>
<dbReference type="InterPro" id="IPR039426">
    <property type="entry name" value="TonB-dep_rcpt-like"/>
</dbReference>
<comment type="similarity">
    <text evidence="2 11 12">Belongs to the TonB-dependent receptor family.</text>
</comment>
<evidence type="ECO:0000259" key="13">
    <source>
        <dbReference type="Pfam" id="PF00593"/>
    </source>
</evidence>
<keyword evidence="5 11" id="KW-0812">Transmembrane</keyword>
<evidence type="ECO:0000259" key="14">
    <source>
        <dbReference type="Pfam" id="PF07715"/>
    </source>
</evidence>
<dbReference type="InterPro" id="IPR036942">
    <property type="entry name" value="Beta-barrel_TonB_sf"/>
</dbReference>
<organism evidence="15 16">
    <name type="scientific">Snodgrassella communis</name>
    <dbReference type="NCBI Taxonomy" id="2946699"/>
    <lineage>
        <taxon>Bacteria</taxon>
        <taxon>Pseudomonadati</taxon>
        <taxon>Pseudomonadota</taxon>
        <taxon>Betaproteobacteria</taxon>
        <taxon>Neisseriales</taxon>
        <taxon>Neisseriaceae</taxon>
        <taxon>Snodgrassella</taxon>
    </lineage>
</organism>
<dbReference type="InterPro" id="IPR037066">
    <property type="entry name" value="Plug_dom_sf"/>
</dbReference>
<evidence type="ECO:0000256" key="11">
    <source>
        <dbReference type="PROSITE-ProRule" id="PRU01360"/>
    </source>
</evidence>
<gene>
    <name evidence="15" type="ORF">SALWKB29_1110</name>
</gene>
<evidence type="ECO:0000256" key="3">
    <source>
        <dbReference type="ARBA" id="ARBA00022448"/>
    </source>
</evidence>
<dbReference type="CDD" id="cd01347">
    <property type="entry name" value="ligand_gated_channel"/>
    <property type="match status" value="1"/>
</dbReference>
<dbReference type="Gene3D" id="2.40.170.20">
    <property type="entry name" value="TonB-dependent receptor, beta-barrel domain"/>
    <property type="match status" value="1"/>
</dbReference>
<evidence type="ECO:0000313" key="16">
    <source>
        <dbReference type="Proteomes" id="UP000027170"/>
    </source>
</evidence>
<dbReference type="GO" id="GO:0009279">
    <property type="term" value="C:cell outer membrane"/>
    <property type="evidence" value="ECO:0007669"/>
    <property type="project" value="UniProtKB-SubCell"/>
</dbReference>
<dbReference type="PROSITE" id="PS52016">
    <property type="entry name" value="TONB_DEPENDENT_REC_3"/>
    <property type="match status" value="1"/>
</dbReference>
<dbReference type="Gene3D" id="2.170.130.10">
    <property type="entry name" value="TonB-dependent receptor, plug domain"/>
    <property type="match status" value="1"/>
</dbReference>
<evidence type="ECO:0000256" key="2">
    <source>
        <dbReference type="ARBA" id="ARBA00009810"/>
    </source>
</evidence>
<dbReference type="Proteomes" id="UP000027170">
    <property type="component" value="Unassembled WGS sequence"/>
</dbReference>
<evidence type="ECO:0000256" key="8">
    <source>
        <dbReference type="ARBA" id="ARBA00023136"/>
    </source>
</evidence>
<evidence type="ECO:0000256" key="1">
    <source>
        <dbReference type="ARBA" id="ARBA00004571"/>
    </source>
</evidence>
<keyword evidence="8 11" id="KW-0472">Membrane</keyword>
<name>A0A066TSM9_9NEIS</name>
<evidence type="ECO:0000313" key="15">
    <source>
        <dbReference type="EMBL" id="KDN15038.1"/>
    </source>
</evidence>
<evidence type="ECO:0000256" key="6">
    <source>
        <dbReference type="ARBA" id="ARBA00022729"/>
    </source>
</evidence>
<evidence type="ECO:0000256" key="5">
    <source>
        <dbReference type="ARBA" id="ARBA00022692"/>
    </source>
</evidence>
<dbReference type="InterPro" id="IPR000531">
    <property type="entry name" value="Beta-barrel_TonB"/>
</dbReference>
<reference evidence="15 16" key="1">
    <citation type="submission" date="2014-03" db="EMBL/GenBank/DDBJ databases">
        <title>The genomes of two eusocial bee gut symbionts.</title>
        <authorList>
            <person name="Kwong W.K."/>
            <person name="Engel P."/>
            <person name="Koch H."/>
            <person name="Moran N.A."/>
        </authorList>
    </citation>
    <scope>NUCLEOTIDE SEQUENCE [LARGE SCALE GENOMIC DNA]</scope>
    <source>
        <strain evidence="16">wkB29</strain>
    </source>
</reference>
<sequence>MRRSPKIIALAIVCIGLPAMGYAEGVAHLPTVYVEAKSVAPSVFKGTKVKAEAIQKKGAVDLKTALRDIPGVEVLDTQGTRQGNDSVNIRGLSGNRVAMSIDGIDLPEANEMKHTGQYVIFGRGNFMDVSALSSVDISKNARGFGLGGMVAMQTLSVDEILQGENQGGYVDTQYNSVDRSTAITGATALKNGYWRGMVLGTYRKGNESDNRGDVGGKGALRTKADPVDHNSRYFLTKHEFDINDKNAINFTAEYLSRNQWTDSLSQVNRSYTDIGGADDNKKTRFSLGHDFYSGEGLIYEGKTQLYWQQTKTDSVTHRQYVRGCSSMIAGVRNRCAFEFGNRDKVWGLTTDWRAHFDGGGLNQDWRYGLSFARHELSSDWQGYYARSKPNADNKTIRTSMYVDGDLQWGNLVVSPGVSAHYYNMKPDDSGFFTGTDNSIGDLRKKHQGAITPRLGISYQISPLLVPYFQYARGFNAPSSQQLASSWNPGNYSSWGNPNLKAETANNFELGIRGKNSIFEYGIAGFDNHYKNFIDYVNIADQVSLPAVWSRYQTLVLQAQNFSKAHIYGGEAYTRWNFAQDWKASGSIAYSRGSIRQNGVDQPLNSVMPVKVKLGLAYEGNVWGANLDFTYVAKKDDSDLQNTGYYNPSRNYTLVDFGGYWKPTKHLSFRAGVNNVFNQKYWNWADIAYMMPNVNSQAGTSGQSDGSATKLTKDNADFYSAPGRTFNVGLRYTF</sequence>
<dbReference type="Pfam" id="PF07715">
    <property type="entry name" value="Plug"/>
    <property type="match status" value="1"/>
</dbReference>
<dbReference type="SUPFAM" id="SSF56935">
    <property type="entry name" value="Porins"/>
    <property type="match status" value="1"/>
</dbReference>
<keyword evidence="9" id="KW-0675">Receptor</keyword>
<dbReference type="GO" id="GO:0015344">
    <property type="term" value="F:siderophore uptake transmembrane transporter activity"/>
    <property type="evidence" value="ECO:0007669"/>
    <property type="project" value="TreeGrafter"/>
</dbReference>
<proteinExistence type="inferred from homology"/>
<dbReference type="Pfam" id="PF00593">
    <property type="entry name" value="TonB_dep_Rec_b-barrel"/>
    <property type="match status" value="1"/>
</dbReference>
<keyword evidence="3 11" id="KW-0813">Transport</keyword>
<dbReference type="GO" id="GO:0044718">
    <property type="term" value="P:siderophore transmembrane transport"/>
    <property type="evidence" value="ECO:0007669"/>
    <property type="project" value="TreeGrafter"/>
</dbReference>
<dbReference type="PANTHER" id="PTHR30069:SF29">
    <property type="entry name" value="HEMOGLOBIN AND HEMOGLOBIN-HAPTOGLOBIN-BINDING PROTEIN 1-RELATED"/>
    <property type="match status" value="1"/>
</dbReference>
<evidence type="ECO:0000256" key="4">
    <source>
        <dbReference type="ARBA" id="ARBA00022452"/>
    </source>
</evidence>
<evidence type="ECO:0000256" key="12">
    <source>
        <dbReference type="RuleBase" id="RU003357"/>
    </source>
</evidence>
<evidence type="ECO:0000256" key="7">
    <source>
        <dbReference type="ARBA" id="ARBA00023077"/>
    </source>
</evidence>
<evidence type="ECO:0008006" key="17">
    <source>
        <dbReference type="Google" id="ProtNLM"/>
    </source>
</evidence>
<dbReference type="eggNOG" id="COG4771">
    <property type="taxonomic scope" value="Bacteria"/>
</dbReference>
<comment type="subcellular location">
    <subcellularLocation>
        <location evidence="1 11">Cell outer membrane</location>
        <topology evidence="1 11">Multi-pass membrane protein</topology>
    </subcellularLocation>
</comment>
<dbReference type="OrthoDB" id="9764669at2"/>
<dbReference type="PANTHER" id="PTHR30069">
    <property type="entry name" value="TONB-DEPENDENT OUTER MEMBRANE RECEPTOR"/>
    <property type="match status" value="1"/>
</dbReference>
<accession>A0A066TSM9</accession>
<keyword evidence="4 11" id="KW-1134">Transmembrane beta strand</keyword>
<evidence type="ECO:0000256" key="9">
    <source>
        <dbReference type="ARBA" id="ARBA00023170"/>
    </source>
</evidence>
<evidence type="ECO:0000256" key="10">
    <source>
        <dbReference type="ARBA" id="ARBA00023237"/>
    </source>
</evidence>
<keyword evidence="16" id="KW-1185">Reference proteome</keyword>